<keyword evidence="3" id="KW-1185">Reference proteome</keyword>
<feature type="signal peptide" evidence="1">
    <location>
        <begin position="1"/>
        <end position="24"/>
    </location>
</feature>
<reference evidence="2" key="1">
    <citation type="submission" date="2023-07" db="EMBL/GenBank/DDBJ databases">
        <authorList>
            <consortium name="CYATHOMIX"/>
        </authorList>
    </citation>
    <scope>NUCLEOTIDE SEQUENCE</scope>
    <source>
        <strain evidence="2">N/A</strain>
    </source>
</reference>
<proteinExistence type="predicted"/>
<evidence type="ECO:0000256" key="1">
    <source>
        <dbReference type="SAM" id="SignalP"/>
    </source>
</evidence>
<gene>
    <name evidence="2" type="ORF">CYNAS_LOCUS1844</name>
</gene>
<keyword evidence="1" id="KW-0732">Signal</keyword>
<organism evidence="2 3">
    <name type="scientific">Cylicocyclus nassatus</name>
    <name type="common">Nematode worm</name>
    <dbReference type="NCBI Taxonomy" id="53992"/>
    <lineage>
        <taxon>Eukaryota</taxon>
        <taxon>Metazoa</taxon>
        <taxon>Ecdysozoa</taxon>
        <taxon>Nematoda</taxon>
        <taxon>Chromadorea</taxon>
        <taxon>Rhabditida</taxon>
        <taxon>Rhabditina</taxon>
        <taxon>Rhabditomorpha</taxon>
        <taxon>Strongyloidea</taxon>
        <taxon>Strongylidae</taxon>
        <taxon>Cylicocyclus</taxon>
    </lineage>
</organism>
<dbReference type="AlphaFoldDB" id="A0AA36DMC9"/>
<dbReference type="EMBL" id="CATQJL010000001">
    <property type="protein sequence ID" value="CAJ0589861.1"/>
    <property type="molecule type" value="Genomic_DNA"/>
</dbReference>
<dbReference type="Proteomes" id="UP001176961">
    <property type="component" value="Unassembled WGS sequence"/>
</dbReference>
<protein>
    <submittedName>
        <fullName evidence="2">Uncharacterized protein</fullName>
    </submittedName>
</protein>
<evidence type="ECO:0000313" key="3">
    <source>
        <dbReference type="Proteomes" id="UP001176961"/>
    </source>
</evidence>
<name>A0AA36DMC9_CYLNA</name>
<evidence type="ECO:0000313" key="2">
    <source>
        <dbReference type="EMBL" id="CAJ0589861.1"/>
    </source>
</evidence>
<comment type="caution">
    <text evidence="2">The sequence shown here is derived from an EMBL/GenBank/DDBJ whole genome shotgun (WGS) entry which is preliminary data.</text>
</comment>
<feature type="chain" id="PRO_5041313493" evidence="1">
    <location>
        <begin position="25"/>
        <end position="107"/>
    </location>
</feature>
<sequence length="107" mass="12148">MIAFSSTTALMCFILVALTRPISGKDSPEPDQESDFDQSVYKEFLAAIHYNERDREAEAKHIQENALKAKYGENRMSAAERVQMADDISHEMVEVAMKQRARLEHTG</sequence>
<accession>A0AA36DMC9</accession>